<dbReference type="Proteomes" id="UP000724874">
    <property type="component" value="Unassembled WGS sequence"/>
</dbReference>
<feature type="transmembrane region" description="Helical" evidence="1">
    <location>
        <begin position="125"/>
        <end position="145"/>
    </location>
</feature>
<name>A0A9P5NK72_GYMJU</name>
<keyword evidence="1" id="KW-1133">Transmembrane helix</keyword>
<evidence type="ECO:0000313" key="2">
    <source>
        <dbReference type="EMBL" id="KAF8888410.1"/>
    </source>
</evidence>
<accession>A0A9P5NK72</accession>
<comment type="caution">
    <text evidence="2">The sequence shown here is derived from an EMBL/GenBank/DDBJ whole genome shotgun (WGS) entry which is preliminary data.</text>
</comment>
<proteinExistence type="predicted"/>
<dbReference type="EMBL" id="JADNYJ010000085">
    <property type="protein sequence ID" value="KAF8888410.1"/>
    <property type="molecule type" value="Genomic_DNA"/>
</dbReference>
<protein>
    <submittedName>
        <fullName evidence="2">Uncharacterized protein</fullName>
    </submittedName>
</protein>
<evidence type="ECO:0000256" key="1">
    <source>
        <dbReference type="SAM" id="Phobius"/>
    </source>
</evidence>
<gene>
    <name evidence="2" type="ORF">CPB84DRAFT_1849656</name>
</gene>
<organism evidence="2 3">
    <name type="scientific">Gymnopilus junonius</name>
    <name type="common">Spectacular rustgill mushroom</name>
    <name type="synonym">Gymnopilus spectabilis subsp. junonius</name>
    <dbReference type="NCBI Taxonomy" id="109634"/>
    <lineage>
        <taxon>Eukaryota</taxon>
        <taxon>Fungi</taxon>
        <taxon>Dikarya</taxon>
        <taxon>Basidiomycota</taxon>
        <taxon>Agaricomycotina</taxon>
        <taxon>Agaricomycetes</taxon>
        <taxon>Agaricomycetidae</taxon>
        <taxon>Agaricales</taxon>
        <taxon>Agaricineae</taxon>
        <taxon>Hymenogastraceae</taxon>
        <taxon>Gymnopilus</taxon>
    </lineage>
</organism>
<feature type="transmembrane region" description="Helical" evidence="1">
    <location>
        <begin position="87"/>
        <end position="105"/>
    </location>
</feature>
<keyword evidence="1" id="KW-0812">Transmembrane</keyword>
<sequence>MDDASSLLTAQPTKYALQLARDTEISQYIRSDKDYEDAEDREGIRESLGLLTNPPEDVDLDWGSSCSGPNLTSAEDDMEAMDARANLFSAVAVFLYGKWLTYVVIGASKAKLLGETQGCQSNKVIGLTVTYLAMTFITTFTTTFATSTKLSASGLTI</sequence>
<evidence type="ECO:0000313" key="3">
    <source>
        <dbReference type="Proteomes" id="UP000724874"/>
    </source>
</evidence>
<dbReference type="AlphaFoldDB" id="A0A9P5NK72"/>
<reference evidence="2" key="1">
    <citation type="submission" date="2020-11" db="EMBL/GenBank/DDBJ databases">
        <authorList>
            <consortium name="DOE Joint Genome Institute"/>
            <person name="Ahrendt S."/>
            <person name="Riley R."/>
            <person name="Andreopoulos W."/>
            <person name="LaButti K."/>
            <person name="Pangilinan J."/>
            <person name="Ruiz-duenas F.J."/>
            <person name="Barrasa J.M."/>
            <person name="Sanchez-Garcia M."/>
            <person name="Camarero S."/>
            <person name="Miyauchi S."/>
            <person name="Serrano A."/>
            <person name="Linde D."/>
            <person name="Babiker R."/>
            <person name="Drula E."/>
            <person name="Ayuso-Fernandez I."/>
            <person name="Pacheco R."/>
            <person name="Padilla G."/>
            <person name="Ferreira P."/>
            <person name="Barriuso J."/>
            <person name="Kellner H."/>
            <person name="Castanera R."/>
            <person name="Alfaro M."/>
            <person name="Ramirez L."/>
            <person name="Pisabarro A.G."/>
            <person name="Kuo A."/>
            <person name="Tritt A."/>
            <person name="Lipzen A."/>
            <person name="He G."/>
            <person name="Yan M."/>
            <person name="Ng V."/>
            <person name="Cullen D."/>
            <person name="Martin F."/>
            <person name="Rosso M.-N."/>
            <person name="Henrissat B."/>
            <person name="Hibbett D."/>
            <person name="Martinez A.T."/>
            <person name="Grigoriev I.V."/>
        </authorList>
    </citation>
    <scope>NUCLEOTIDE SEQUENCE</scope>
    <source>
        <strain evidence="2">AH 44721</strain>
    </source>
</reference>
<keyword evidence="3" id="KW-1185">Reference proteome</keyword>
<keyword evidence="1" id="KW-0472">Membrane</keyword>